<evidence type="ECO:0000313" key="2">
    <source>
        <dbReference type="Proteomes" id="UP000053593"/>
    </source>
</evidence>
<dbReference type="HOGENOM" id="CLU_1289036_0_0_1"/>
<name>A0A0D0CW40_9AGAR</name>
<dbReference type="Proteomes" id="UP000053593">
    <property type="component" value="Unassembled WGS sequence"/>
</dbReference>
<keyword evidence="2" id="KW-1185">Reference proteome</keyword>
<dbReference type="AlphaFoldDB" id="A0A0D0CW40"/>
<proteinExistence type="predicted"/>
<protein>
    <submittedName>
        <fullName evidence="1">Uncharacterized protein</fullName>
    </submittedName>
</protein>
<sequence>MNIIEKVVANSLKATRVDLFNRLSASKAISEWTLAAHFYDRNYHDYLRRNQILRCFQLRPPKRSRPAAPRPVTGLVTVPKPHPTRSHSSTAVTLSSTQNFLPHLSQAYTIDDAIGPSPPSTRCWSNRAYVIIFWNIKLQSRAAMVSVKGVSTGLRLEGSKHANMSVPDNLEYSDLIDFPETIIPRQYSPQLAVNTQEDLPVKVVGLYHVYLDFE</sequence>
<reference evidence="1 2" key="1">
    <citation type="submission" date="2014-04" db="EMBL/GenBank/DDBJ databases">
        <title>Evolutionary Origins and Diversification of the Mycorrhizal Mutualists.</title>
        <authorList>
            <consortium name="DOE Joint Genome Institute"/>
            <consortium name="Mycorrhizal Genomics Consortium"/>
            <person name="Kohler A."/>
            <person name="Kuo A."/>
            <person name="Nagy L.G."/>
            <person name="Floudas D."/>
            <person name="Copeland A."/>
            <person name="Barry K.W."/>
            <person name="Cichocki N."/>
            <person name="Veneault-Fourrey C."/>
            <person name="LaButti K."/>
            <person name="Lindquist E.A."/>
            <person name="Lipzen A."/>
            <person name="Lundell T."/>
            <person name="Morin E."/>
            <person name="Murat C."/>
            <person name="Riley R."/>
            <person name="Ohm R."/>
            <person name="Sun H."/>
            <person name="Tunlid A."/>
            <person name="Henrissat B."/>
            <person name="Grigoriev I.V."/>
            <person name="Hibbett D.S."/>
            <person name="Martin F."/>
        </authorList>
    </citation>
    <scope>NUCLEOTIDE SEQUENCE [LARGE SCALE GENOMIC DNA]</scope>
    <source>
        <strain evidence="1 2">FD-317 M1</strain>
    </source>
</reference>
<gene>
    <name evidence="1" type="ORF">GYMLUDRAFT_261323</name>
</gene>
<organism evidence="1 2">
    <name type="scientific">Collybiopsis luxurians FD-317 M1</name>
    <dbReference type="NCBI Taxonomy" id="944289"/>
    <lineage>
        <taxon>Eukaryota</taxon>
        <taxon>Fungi</taxon>
        <taxon>Dikarya</taxon>
        <taxon>Basidiomycota</taxon>
        <taxon>Agaricomycotina</taxon>
        <taxon>Agaricomycetes</taxon>
        <taxon>Agaricomycetidae</taxon>
        <taxon>Agaricales</taxon>
        <taxon>Marasmiineae</taxon>
        <taxon>Omphalotaceae</taxon>
        <taxon>Collybiopsis</taxon>
        <taxon>Collybiopsis luxurians</taxon>
    </lineage>
</organism>
<evidence type="ECO:0000313" key="1">
    <source>
        <dbReference type="EMBL" id="KIK60298.1"/>
    </source>
</evidence>
<dbReference type="EMBL" id="KN834775">
    <property type="protein sequence ID" value="KIK60298.1"/>
    <property type="molecule type" value="Genomic_DNA"/>
</dbReference>
<accession>A0A0D0CW40</accession>